<dbReference type="PANTHER" id="PTHR33540:SF2">
    <property type="entry name" value="TRNA THREONYLCARBAMOYLADENOSINE BIOSYNTHESIS PROTEIN TSAE"/>
    <property type="match status" value="1"/>
</dbReference>
<dbReference type="GO" id="GO:0046872">
    <property type="term" value="F:metal ion binding"/>
    <property type="evidence" value="ECO:0007669"/>
    <property type="project" value="UniProtKB-KW"/>
</dbReference>
<proteinExistence type="inferred from homology"/>
<dbReference type="NCBIfam" id="TIGR00150">
    <property type="entry name" value="T6A_YjeE"/>
    <property type="match status" value="1"/>
</dbReference>
<sequence length="133" mass="15040">MEAFGMRLALKIPVGTVIGLKGELGSGKTTFAQGFAKGLGINDHVTSPTFKIVSEYDGESCALFHVDCYRLNDYNEFISIDAERLLYPEDGITLIEWADRIEEIIPEHCPYINFKMDDDFENHRVVNLIGFNF</sequence>
<dbReference type="SUPFAM" id="SSF52540">
    <property type="entry name" value="P-loop containing nucleoside triphosphate hydrolases"/>
    <property type="match status" value="1"/>
</dbReference>
<evidence type="ECO:0000256" key="4">
    <source>
        <dbReference type="ARBA" id="ARBA00022490"/>
    </source>
</evidence>
<comment type="subcellular location">
    <subcellularLocation>
        <location evidence="1">Cytoplasm</location>
    </subcellularLocation>
</comment>
<accession>A0A382GKZ9</accession>
<dbReference type="AlphaFoldDB" id="A0A382GKZ9"/>
<keyword evidence="4" id="KW-0963">Cytoplasm</keyword>
<evidence type="ECO:0000256" key="3">
    <source>
        <dbReference type="ARBA" id="ARBA00019010"/>
    </source>
</evidence>
<dbReference type="InterPro" id="IPR003442">
    <property type="entry name" value="T6A_TsaE"/>
</dbReference>
<evidence type="ECO:0000256" key="8">
    <source>
        <dbReference type="ARBA" id="ARBA00022840"/>
    </source>
</evidence>
<keyword evidence="7" id="KW-0547">Nucleotide-binding</keyword>
<evidence type="ECO:0000256" key="2">
    <source>
        <dbReference type="ARBA" id="ARBA00007599"/>
    </source>
</evidence>
<keyword evidence="5" id="KW-0819">tRNA processing</keyword>
<dbReference type="GO" id="GO:0005737">
    <property type="term" value="C:cytoplasm"/>
    <property type="evidence" value="ECO:0007669"/>
    <property type="project" value="UniProtKB-SubCell"/>
</dbReference>
<keyword evidence="6" id="KW-0479">Metal-binding</keyword>
<evidence type="ECO:0000256" key="9">
    <source>
        <dbReference type="ARBA" id="ARBA00022842"/>
    </source>
</evidence>
<dbReference type="Gene3D" id="3.40.50.300">
    <property type="entry name" value="P-loop containing nucleotide triphosphate hydrolases"/>
    <property type="match status" value="1"/>
</dbReference>
<protein>
    <recommendedName>
        <fullName evidence="3">tRNA threonylcarbamoyladenosine biosynthesis protein TsaE</fullName>
    </recommendedName>
    <alternativeName>
        <fullName evidence="10">t(6)A37 threonylcarbamoyladenosine biosynthesis protein TsaE</fullName>
    </alternativeName>
</protein>
<name>A0A382GKZ9_9ZZZZ</name>
<reference evidence="11" key="1">
    <citation type="submission" date="2018-05" db="EMBL/GenBank/DDBJ databases">
        <authorList>
            <person name="Lanie J.A."/>
            <person name="Ng W.-L."/>
            <person name="Kazmierczak K.M."/>
            <person name="Andrzejewski T.M."/>
            <person name="Davidsen T.M."/>
            <person name="Wayne K.J."/>
            <person name="Tettelin H."/>
            <person name="Glass J.I."/>
            <person name="Rusch D."/>
            <person name="Podicherti R."/>
            <person name="Tsui H.-C.T."/>
            <person name="Winkler M.E."/>
        </authorList>
    </citation>
    <scope>NUCLEOTIDE SEQUENCE</scope>
</reference>
<organism evidence="11">
    <name type="scientific">marine metagenome</name>
    <dbReference type="NCBI Taxonomy" id="408172"/>
    <lineage>
        <taxon>unclassified sequences</taxon>
        <taxon>metagenomes</taxon>
        <taxon>ecological metagenomes</taxon>
    </lineage>
</organism>
<keyword evidence="9" id="KW-0460">Magnesium</keyword>
<evidence type="ECO:0000256" key="6">
    <source>
        <dbReference type="ARBA" id="ARBA00022723"/>
    </source>
</evidence>
<dbReference type="Pfam" id="PF02367">
    <property type="entry name" value="TsaE"/>
    <property type="match status" value="1"/>
</dbReference>
<dbReference type="EMBL" id="UINC01056143">
    <property type="protein sequence ID" value="SVB75810.1"/>
    <property type="molecule type" value="Genomic_DNA"/>
</dbReference>
<gene>
    <name evidence="11" type="ORF">METZ01_LOCUS228664</name>
</gene>
<evidence type="ECO:0000256" key="1">
    <source>
        <dbReference type="ARBA" id="ARBA00004496"/>
    </source>
</evidence>
<evidence type="ECO:0000256" key="5">
    <source>
        <dbReference type="ARBA" id="ARBA00022694"/>
    </source>
</evidence>
<keyword evidence="8" id="KW-0067">ATP-binding</keyword>
<dbReference type="InterPro" id="IPR027417">
    <property type="entry name" value="P-loop_NTPase"/>
</dbReference>
<dbReference type="PANTHER" id="PTHR33540">
    <property type="entry name" value="TRNA THREONYLCARBAMOYLADENOSINE BIOSYNTHESIS PROTEIN TSAE"/>
    <property type="match status" value="1"/>
</dbReference>
<dbReference type="GO" id="GO:0005524">
    <property type="term" value="F:ATP binding"/>
    <property type="evidence" value="ECO:0007669"/>
    <property type="project" value="UniProtKB-KW"/>
</dbReference>
<evidence type="ECO:0000256" key="10">
    <source>
        <dbReference type="ARBA" id="ARBA00032441"/>
    </source>
</evidence>
<dbReference type="GO" id="GO:0002949">
    <property type="term" value="P:tRNA threonylcarbamoyladenosine modification"/>
    <property type="evidence" value="ECO:0007669"/>
    <property type="project" value="InterPro"/>
</dbReference>
<comment type="similarity">
    <text evidence="2">Belongs to the TsaE family.</text>
</comment>
<evidence type="ECO:0000313" key="11">
    <source>
        <dbReference type="EMBL" id="SVB75810.1"/>
    </source>
</evidence>
<evidence type="ECO:0000256" key="7">
    <source>
        <dbReference type="ARBA" id="ARBA00022741"/>
    </source>
</evidence>